<evidence type="ECO:0000256" key="2">
    <source>
        <dbReference type="SAM" id="Phobius"/>
    </source>
</evidence>
<comment type="caution">
    <text evidence="3">The sequence shown here is derived from an EMBL/GenBank/DDBJ whole genome shotgun (WGS) entry which is preliminary data.</text>
</comment>
<accession>A0ABQ4BLS4</accession>
<feature type="region of interest" description="Disordered" evidence="1">
    <location>
        <begin position="1"/>
        <end position="36"/>
    </location>
</feature>
<feature type="transmembrane region" description="Helical" evidence="2">
    <location>
        <begin position="178"/>
        <end position="211"/>
    </location>
</feature>
<feature type="transmembrane region" description="Helical" evidence="2">
    <location>
        <begin position="103"/>
        <end position="128"/>
    </location>
</feature>
<evidence type="ECO:0000313" key="4">
    <source>
        <dbReference type="Proteomes" id="UP000624709"/>
    </source>
</evidence>
<proteinExistence type="predicted"/>
<evidence type="ECO:0008006" key="5">
    <source>
        <dbReference type="Google" id="ProtNLM"/>
    </source>
</evidence>
<keyword evidence="2" id="KW-0812">Transmembrane</keyword>
<evidence type="ECO:0000313" key="3">
    <source>
        <dbReference type="EMBL" id="GIE71633.1"/>
    </source>
</evidence>
<keyword evidence="2" id="KW-1133">Transmembrane helix</keyword>
<keyword evidence="2" id="KW-0472">Membrane</keyword>
<feature type="transmembrane region" description="Helical" evidence="2">
    <location>
        <begin position="53"/>
        <end position="82"/>
    </location>
</feature>
<dbReference type="Proteomes" id="UP000624709">
    <property type="component" value="Unassembled WGS sequence"/>
</dbReference>
<dbReference type="EMBL" id="BOMS01000130">
    <property type="protein sequence ID" value="GIE71633.1"/>
    <property type="molecule type" value="Genomic_DNA"/>
</dbReference>
<name>A0ABQ4BLS4_9ACTN</name>
<feature type="transmembrane region" description="Helical" evidence="2">
    <location>
        <begin position="134"/>
        <end position="157"/>
    </location>
</feature>
<dbReference type="RefSeq" id="WP_239164835.1">
    <property type="nucleotide sequence ID" value="NZ_BAAATY010000042.1"/>
</dbReference>
<organism evidence="3 4">
    <name type="scientific">Actinoplanes palleronii</name>
    <dbReference type="NCBI Taxonomy" id="113570"/>
    <lineage>
        <taxon>Bacteria</taxon>
        <taxon>Bacillati</taxon>
        <taxon>Actinomycetota</taxon>
        <taxon>Actinomycetes</taxon>
        <taxon>Micromonosporales</taxon>
        <taxon>Micromonosporaceae</taxon>
        <taxon>Actinoplanes</taxon>
    </lineage>
</organism>
<sequence length="221" mass="23012">MTLPHRDAGPLPGPLLPGYPLSGTTEAPPNWPVDDMPAARPDWRERLALGADLALIGIAVTALALPVVTAPAALATGSAAVRTRYAGGRLPTWRPLLRQYRRGVLPGLPALLAAAVLLIDLVAVRGGWVPGGPVLLGITAVVTAWLAGVAALTLVALGRDPELPWRTAAGWAWDHPKAATVLALIGVIAFFLVLAVPVTLPLMVGFHLFAVHLLSDRLAPA</sequence>
<evidence type="ECO:0000256" key="1">
    <source>
        <dbReference type="SAM" id="MobiDB-lite"/>
    </source>
</evidence>
<keyword evidence="4" id="KW-1185">Reference proteome</keyword>
<protein>
    <recommendedName>
        <fullName evidence="5">DUF624 domain-containing protein</fullName>
    </recommendedName>
</protein>
<gene>
    <name evidence="3" type="ORF">Apa02nite_077410</name>
</gene>
<reference evidence="3 4" key="1">
    <citation type="submission" date="2021-01" db="EMBL/GenBank/DDBJ databases">
        <title>Whole genome shotgun sequence of Actinoplanes palleronii NBRC 14916.</title>
        <authorList>
            <person name="Komaki H."/>
            <person name="Tamura T."/>
        </authorList>
    </citation>
    <scope>NUCLEOTIDE SEQUENCE [LARGE SCALE GENOMIC DNA]</scope>
    <source>
        <strain evidence="3 4">NBRC 14916</strain>
    </source>
</reference>